<gene>
    <name evidence="3" type="ORF">LUZ63_000715</name>
</gene>
<sequence length="641" mass="71447">MESSSSSSSSSSFSIVSRAKTALHSAAAKAEKVFTDIRAIDLKSDKEIDGATVLKNSSKSIDQEEAQPSLSNKNEDEANETTGQKGDNTKLSGKVTFPPLSLVKQLAMALEAGNGYKSMSELKSKGDTSSLKEKTSSTLSVVKSLVLREKDDKLFIPEGEEEIQSLAMLLFKSENYPSTRKNEGSAGIPVVPYLHSAPTESFVHQLSEIIGTISSLQKMGLLWHFIVSEMRNLWSKGEPIPGIPLDEQPDLNCCLLYQQLQAINCCIARKKRREIATQSLEEVVKESESLDNEGKLLDSKLYAKSADGEYVLRLGASSISQDLTMLETGEPVYSPVMQEGPILTEDLIKETEEFVLRTGSVGAGCSQLLSDMQAFKAANPGCVLEDFIRWHSPPDWSEYCQERTNVDKEGSSRRGRLSDRMQKKGNLWHELWETAKPLPAVEQAPLFDEDLAVEGIFTFFEEMQPSKLFEELLATMLSVSFVAAEATINLENKTLAKLYHECKDYIIAMYQRDLSKENLNDIFQVYETLEAIAMNPQEAVTVVSSPDRKNEESKRSFKTMSLNFITKDRGSLWKKGAKEEKKEKDEKRPDQKQNSNVLSSLLEKKNAIFARKPSKSEKSDASADDSLVDGEWTVLQWRSLS</sequence>
<feature type="domain" description="Rab3GAP catalytic subunit conserved" evidence="2">
    <location>
        <begin position="313"/>
        <end position="461"/>
    </location>
</feature>
<dbReference type="PANTHER" id="PTHR21422:SF10">
    <property type="entry name" value="RAB3 GTPASE-ACTIVATING PROTEIN CATALYTIC SUBUNIT"/>
    <property type="match status" value="1"/>
</dbReference>
<dbReference type="Pfam" id="PF13890">
    <property type="entry name" value="Rab3-GTPase_cat"/>
    <property type="match status" value="1"/>
</dbReference>
<accession>A0A9Q0CVP7</accession>
<dbReference type="AlphaFoldDB" id="A0A9Q0CVP7"/>
<name>A0A9Q0CVP7_9POAL</name>
<keyword evidence="4" id="KW-1185">Reference proteome</keyword>
<feature type="compositionally biased region" description="Polar residues" evidence="1">
    <location>
        <begin position="54"/>
        <end position="72"/>
    </location>
</feature>
<dbReference type="OrthoDB" id="5391403at2759"/>
<proteinExistence type="predicted"/>
<dbReference type="InterPro" id="IPR026147">
    <property type="entry name" value="Rab3GAP1_conserved"/>
</dbReference>
<dbReference type="EMBL" id="JAMQYH010000001">
    <property type="protein sequence ID" value="KAJ1700936.1"/>
    <property type="molecule type" value="Genomic_DNA"/>
</dbReference>
<feature type="region of interest" description="Disordered" evidence="1">
    <location>
        <begin position="51"/>
        <end position="94"/>
    </location>
</feature>
<dbReference type="PANTHER" id="PTHR21422">
    <property type="entry name" value="RAB3 GTPASE-ACTIVATING PROTEIN CATALYTIC SUBUNIT"/>
    <property type="match status" value="1"/>
</dbReference>
<dbReference type="GO" id="GO:0005096">
    <property type="term" value="F:GTPase activator activity"/>
    <property type="evidence" value="ECO:0007669"/>
    <property type="project" value="InterPro"/>
</dbReference>
<protein>
    <recommendedName>
        <fullName evidence="2">Rab3GAP catalytic subunit conserved domain-containing protein</fullName>
    </recommendedName>
</protein>
<dbReference type="Proteomes" id="UP001151287">
    <property type="component" value="Unassembled WGS sequence"/>
</dbReference>
<dbReference type="InterPro" id="IPR045700">
    <property type="entry name" value="Rab3GAP1"/>
</dbReference>
<feature type="compositionally biased region" description="Polar residues" evidence="1">
    <location>
        <begin position="80"/>
        <end position="91"/>
    </location>
</feature>
<feature type="region of interest" description="Disordered" evidence="1">
    <location>
        <begin position="575"/>
        <end position="602"/>
    </location>
</feature>
<evidence type="ECO:0000259" key="2">
    <source>
        <dbReference type="Pfam" id="PF13890"/>
    </source>
</evidence>
<organism evidence="3 4">
    <name type="scientific">Rhynchospora breviuscula</name>
    <dbReference type="NCBI Taxonomy" id="2022672"/>
    <lineage>
        <taxon>Eukaryota</taxon>
        <taxon>Viridiplantae</taxon>
        <taxon>Streptophyta</taxon>
        <taxon>Embryophyta</taxon>
        <taxon>Tracheophyta</taxon>
        <taxon>Spermatophyta</taxon>
        <taxon>Magnoliopsida</taxon>
        <taxon>Liliopsida</taxon>
        <taxon>Poales</taxon>
        <taxon>Cyperaceae</taxon>
        <taxon>Cyperoideae</taxon>
        <taxon>Rhynchosporeae</taxon>
        <taxon>Rhynchospora</taxon>
    </lineage>
</organism>
<evidence type="ECO:0000313" key="3">
    <source>
        <dbReference type="EMBL" id="KAJ1700936.1"/>
    </source>
</evidence>
<feature type="compositionally biased region" description="Basic and acidic residues" evidence="1">
    <location>
        <begin position="575"/>
        <end position="591"/>
    </location>
</feature>
<comment type="caution">
    <text evidence="3">The sequence shown here is derived from an EMBL/GenBank/DDBJ whole genome shotgun (WGS) entry which is preliminary data.</text>
</comment>
<evidence type="ECO:0000313" key="4">
    <source>
        <dbReference type="Proteomes" id="UP001151287"/>
    </source>
</evidence>
<evidence type="ECO:0000256" key="1">
    <source>
        <dbReference type="SAM" id="MobiDB-lite"/>
    </source>
</evidence>
<reference evidence="3" key="1">
    <citation type="journal article" date="2022" name="Cell">
        <title>Repeat-based holocentromeres influence genome architecture and karyotype evolution.</title>
        <authorList>
            <person name="Hofstatter P.G."/>
            <person name="Thangavel G."/>
            <person name="Lux T."/>
            <person name="Neumann P."/>
            <person name="Vondrak T."/>
            <person name="Novak P."/>
            <person name="Zhang M."/>
            <person name="Costa L."/>
            <person name="Castellani M."/>
            <person name="Scott A."/>
            <person name="Toegelov H."/>
            <person name="Fuchs J."/>
            <person name="Mata-Sucre Y."/>
            <person name="Dias Y."/>
            <person name="Vanzela A.L.L."/>
            <person name="Huettel B."/>
            <person name="Almeida C.C.S."/>
            <person name="Simkova H."/>
            <person name="Souza G."/>
            <person name="Pedrosa-Harand A."/>
            <person name="Macas J."/>
            <person name="Mayer K.F.X."/>
            <person name="Houben A."/>
            <person name="Marques A."/>
        </authorList>
    </citation>
    <scope>NUCLEOTIDE SEQUENCE</scope>
    <source>
        <strain evidence="3">RhyBre1mFocal</strain>
    </source>
</reference>